<evidence type="ECO:0000313" key="1">
    <source>
        <dbReference type="EMBL" id="MBX34722.1"/>
    </source>
</evidence>
<accession>A0A2P2MWY5</accession>
<protein>
    <submittedName>
        <fullName evidence="1">Disease resistance protein RGA2-like</fullName>
    </submittedName>
</protein>
<dbReference type="AlphaFoldDB" id="A0A2P2MWY5"/>
<name>A0A2P2MWY5_RHIMU</name>
<dbReference type="EMBL" id="GGEC01054238">
    <property type="protein sequence ID" value="MBX34722.1"/>
    <property type="molecule type" value="Transcribed_RNA"/>
</dbReference>
<organism evidence="1">
    <name type="scientific">Rhizophora mucronata</name>
    <name type="common">Asiatic mangrove</name>
    <dbReference type="NCBI Taxonomy" id="61149"/>
    <lineage>
        <taxon>Eukaryota</taxon>
        <taxon>Viridiplantae</taxon>
        <taxon>Streptophyta</taxon>
        <taxon>Embryophyta</taxon>
        <taxon>Tracheophyta</taxon>
        <taxon>Spermatophyta</taxon>
        <taxon>Magnoliopsida</taxon>
        <taxon>eudicotyledons</taxon>
        <taxon>Gunneridae</taxon>
        <taxon>Pentapetalae</taxon>
        <taxon>rosids</taxon>
        <taxon>fabids</taxon>
        <taxon>Malpighiales</taxon>
        <taxon>Rhizophoraceae</taxon>
        <taxon>Rhizophora</taxon>
    </lineage>
</organism>
<sequence>MRDVRDFGPIFSCLLLVAFF</sequence>
<proteinExistence type="predicted"/>
<reference evidence="1" key="1">
    <citation type="submission" date="2018-02" db="EMBL/GenBank/DDBJ databases">
        <title>Rhizophora mucronata_Transcriptome.</title>
        <authorList>
            <person name="Meera S.P."/>
            <person name="Sreeshan A."/>
            <person name="Augustine A."/>
        </authorList>
    </citation>
    <scope>NUCLEOTIDE SEQUENCE</scope>
    <source>
        <tissue evidence="1">Leaf</tissue>
    </source>
</reference>